<dbReference type="GO" id="GO:0005737">
    <property type="term" value="C:cytoplasm"/>
    <property type="evidence" value="ECO:0007669"/>
    <property type="project" value="TreeGrafter"/>
</dbReference>
<proteinExistence type="inferred from homology"/>
<feature type="compositionally biased region" description="Polar residues" evidence="3">
    <location>
        <begin position="79"/>
        <end position="89"/>
    </location>
</feature>
<evidence type="ECO:0000256" key="3">
    <source>
        <dbReference type="SAM" id="MobiDB-lite"/>
    </source>
</evidence>
<comment type="function">
    <text evidence="2">Plays an essential role in initiation of the G0 program by preventing the degradation of specific nutrient-regulated mRNAs via the 5'-3' mRNA decay pathway.</text>
</comment>
<evidence type="ECO:0000313" key="5">
    <source>
        <dbReference type="Proteomes" id="UP000193411"/>
    </source>
</evidence>
<dbReference type="Proteomes" id="UP000193411">
    <property type="component" value="Unassembled WGS sequence"/>
</dbReference>
<dbReference type="GO" id="GO:0004864">
    <property type="term" value="F:protein phosphatase inhibitor activity"/>
    <property type="evidence" value="ECO:0007669"/>
    <property type="project" value="TreeGrafter"/>
</dbReference>
<evidence type="ECO:0000256" key="2">
    <source>
        <dbReference type="RuleBase" id="RU363120"/>
    </source>
</evidence>
<reference evidence="4 5" key="1">
    <citation type="submission" date="2016-07" db="EMBL/GenBank/DDBJ databases">
        <title>Pervasive Adenine N6-methylation of Active Genes in Fungi.</title>
        <authorList>
            <consortium name="DOE Joint Genome Institute"/>
            <person name="Mondo S.J."/>
            <person name="Dannebaum R.O."/>
            <person name="Kuo R.C."/>
            <person name="Labutti K."/>
            <person name="Haridas S."/>
            <person name="Kuo A."/>
            <person name="Salamov A."/>
            <person name="Ahrendt S.R."/>
            <person name="Lipzen A."/>
            <person name="Sullivan W."/>
            <person name="Andreopoulos W.B."/>
            <person name="Clum A."/>
            <person name="Lindquist E."/>
            <person name="Daum C."/>
            <person name="Ramamoorthy G.K."/>
            <person name="Gryganskyi A."/>
            <person name="Culley D."/>
            <person name="Magnuson J.K."/>
            <person name="James T.Y."/>
            <person name="O'Malley M.A."/>
            <person name="Stajich J.E."/>
            <person name="Spatafora J.W."/>
            <person name="Visel A."/>
            <person name="Grigoriev I.V."/>
        </authorList>
    </citation>
    <scope>NUCLEOTIDE SEQUENCE [LARGE SCALE GENOMIC DNA]</scope>
    <source>
        <strain evidence="4 5">PL171</strain>
    </source>
</reference>
<dbReference type="InterPro" id="IPR006760">
    <property type="entry name" value="Endosulphine"/>
</dbReference>
<protein>
    <recommendedName>
        <fullName evidence="2">mRNA stability protein</fullName>
    </recommendedName>
</protein>
<dbReference type="PANTHER" id="PTHR10358:SF6">
    <property type="entry name" value="ENDOSULFINE, ISOFORM A"/>
    <property type="match status" value="1"/>
</dbReference>
<feature type="region of interest" description="Disordered" evidence="3">
    <location>
        <begin position="49"/>
        <end position="113"/>
    </location>
</feature>
<dbReference type="OrthoDB" id="5949865at2759"/>
<dbReference type="EMBL" id="MCFL01000016">
    <property type="protein sequence ID" value="ORZ36502.1"/>
    <property type="molecule type" value="Genomic_DNA"/>
</dbReference>
<dbReference type="STRING" id="765915.A0A1Y2HTN3"/>
<comment type="caution">
    <text evidence="4">The sequence shown here is derived from an EMBL/GenBank/DDBJ whole genome shotgun (WGS) entry which is preliminary data.</text>
</comment>
<keyword evidence="5" id="KW-1185">Reference proteome</keyword>
<sequence>MASQGLSPEVLAAESRKAQAKYGNITPKKGLLGKSLKGQERKYFDSGDYAMSKAGKAGPDTTVGSAHPTPEMIPHSHPPTVSASTSPAKESSLLKEVPAASASGSGSGPERGA</sequence>
<organism evidence="4 5">
    <name type="scientific">Catenaria anguillulae PL171</name>
    <dbReference type="NCBI Taxonomy" id="765915"/>
    <lineage>
        <taxon>Eukaryota</taxon>
        <taxon>Fungi</taxon>
        <taxon>Fungi incertae sedis</taxon>
        <taxon>Blastocladiomycota</taxon>
        <taxon>Blastocladiomycetes</taxon>
        <taxon>Blastocladiales</taxon>
        <taxon>Catenariaceae</taxon>
        <taxon>Catenaria</taxon>
    </lineage>
</organism>
<dbReference type="Pfam" id="PF04667">
    <property type="entry name" value="Endosulfine"/>
    <property type="match status" value="1"/>
</dbReference>
<gene>
    <name evidence="4" type="ORF">BCR44DRAFT_119317</name>
</gene>
<dbReference type="PANTHER" id="PTHR10358">
    <property type="entry name" value="ENDOSULFINE"/>
    <property type="match status" value="1"/>
</dbReference>
<name>A0A1Y2HTN3_9FUNG</name>
<comment type="similarity">
    <text evidence="1 2">Belongs to the endosulfine family.</text>
</comment>
<evidence type="ECO:0000313" key="4">
    <source>
        <dbReference type="EMBL" id="ORZ36502.1"/>
    </source>
</evidence>
<evidence type="ECO:0000256" key="1">
    <source>
        <dbReference type="ARBA" id="ARBA00010520"/>
    </source>
</evidence>
<dbReference type="AlphaFoldDB" id="A0A1Y2HTN3"/>
<accession>A0A1Y2HTN3</accession>